<dbReference type="EMBL" id="UINC01084763">
    <property type="protein sequence ID" value="SVC31718.1"/>
    <property type="molecule type" value="Genomic_DNA"/>
</dbReference>
<gene>
    <name evidence="1" type="ORF">METZ01_LOCUS284572</name>
</gene>
<protein>
    <submittedName>
        <fullName evidence="1">Uncharacterized protein</fullName>
    </submittedName>
</protein>
<evidence type="ECO:0000313" key="1">
    <source>
        <dbReference type="EMBL" id="SVC31718.1"/>
    </source>
</evidence>
<reference evidence="1" key="1">
    <citation type="submission" date="2018-05" db="EMBL/GenBank/DDBJ databases">
        <authorList>
            <person name="Lanie J.A."/>
            <person name="Ng W.-L."/>
            <person name="Kazmierczak K.M."/>
            <person name="Andrzejewski T.M."/>
            <person name="Davidsen T.M."/>
            <person name="Wayne K.J."/>
            <person name="Tettelin H."/>
            <person name="Glass J.I."/>
            <person name="Rusch D."/>
            <person name="Podicherti R."/>
            <person name="Tsui H.-C.T."/>
            <person name="Winkler M.E."/>
        </authorList>
    </citation>
    <scope>NUCLEOTIDE SEQUENCE</scope>
</reference>
<name>A0A382L408_9ZZZZ</name>
<sequence>MVALFFIVALFTASSSNDKRDVYIFDNPSFTGKLECEGFVKKNFGELNLHVNEQYNAREDNPNLFFCMNKREIRDMKYGRKI</sequence>
<proteinExistence type="predicted"/>
<dbReference type="AlphaFoldDB" id="A0A382L408"/>
<accession>A0A382L408</accession>
<organism evidence="1">
    <name type="scientific">marine metagenome</name>
    <dbReference type="NCBI Taxonomy" id="408172"/>
    <lineage>
        <taxon>unclassified sequences</taxon>
        <taxon>metagenomes</taxon>
        <taxon>ecological metagenomes</taxon>
    </lineage>
</organism>